<accession>A0AC58K9T1</accession>
<dbReference type="RefSeq" id="XP_073901648.1">
    <property type="nucleotide sequence ID" value="XM_074045547.1"/>
</dbReference>
<organism evidence="1 2">
    <name type="scientific">Castor canadensis</name>
    <name type="common">American beaver</name>
    <dbReference type="NCBI Taxonomy" id="51338"/>
    <lineage>
        <taxon>Eukaryota</taxon>
        <taxon>Metazoa</taxon>
        <taxon>Chordata</taxon>
        <taxon>Craniata</taxon>
        <taxon>Vertebrata</taxon>
        <taxon>Euteleostomi</taxon>
        <taxon>Mammalia</taxon>
        <taxon>Eutheria</taxon>
        <taxon>Euarchontoglires</taxon>
        <taxon>Glires</taxon>
        <taxon>Rodentia</taxon>
        <taxon>Castorimorpha</taxon>
        <taxon>Castoridae</taxon>
        <taxon>Castor</taxon>
    </lineage>
</organism>
<sequence>MVLLEPERDAARTECTRKWCFSSASIALFSFQACSLRKLFAVEEEFEDEDFLSAVEDAENQFVGALPVNAGRLRPVSSKLQETVQAQSLHSPAPSEVLSLPALGTCLPNLSGSRAIRDPSSIGTAHLRPVSTSSSWTGNQRRMMVTEVLQKPAGLPSSAPHHVLTFERHQWGIGGFEGPEQDEFDEVLANMELEGTGMEQELGVNSEATHIPPAQQQQEDPVLAKKARVADLSKSCLKGPRPATCTTDVMSVQGERLEPIGCRTPRPYLRPVAAGNLPVPTTSAVPTQQPHWEVYIKGPPVPAHQLLQAAGGSSQSSPQNRLPRQPFQSPNAWLSGKSHFPGPRTPNSNCSTPSRTSSAVSPQGPLQSRASMSSVESPIGTTKGLHSSPVPQAALQTPIVTNHLVQLVTAASRTPKQPTRLFTRAKTRRFPGPAGLLPHQHSGKNLEEIMVSMPQTPTHGALAKFRTEIIASSQRSVEEDFGQGPWLTMKSTLGLDERDPTCFLCTYSIVMVLRKAALKQLPRNKVPNMAVMIKSLTRSTVDASVVFKDPTGKESWKCLKFGSQDEEKSSAPFSDGIIEAISWPGLKPVAVTLDPETDHYVVFAGEMQGTVHRVLLETRQNELKPGSVLLLKQIGVFSPSLRNHYLNVTPNNLVHIYSPDSRDGNFFKPSQPFPKDPGSFHGSLQPDMAVKPTEDLRTAQIPEAGVSPEEELSEADDLDGLLSELPEDFFCGPSSLDCPKAGHPP</sequence>
<keyword evidence="1" id="KW-1185">Reference proteome</keyword>
<reference evidence="2" key="1">
    <citation type="submission" date="2025-08" db="UniProtKB">
        <authorList>
            <consortium name="RefSeq"/>
        </authorList>
    </citation>
    <scope>IDENTIFICATION</scope>
</reference>
<gene>
    <name evidence="2" type="primary">Hrob</name>
</gene>
<proteinExistence type="predicted"/>
<evidence type="ECO:0000313" key="1">
    <source>
        <dbReference type="Proteomes" id="UP001732720"/>
    </source>
</evidence>
<protein>
    <submittedName>
        <fullName evidence="2">Homologous recombination OB-fold protein isoform X1</fullName>
    </submittedName>
</protein>
<evidence type="ECO:0000313" key="2">
    <source>
        <dbReference type="RefSeq" id="XP_073901648.1"/>
    </source>
</evidence>
<name>A0AC58K9T1_CASCN</name>
<dbReference type="Proteomes" id="UP001732720">
    <property type="component" value="Chromosome 11"/>
</dbReference>